<dbReference type="FunFam" id="1.10.510.10:FF:000372">
    <property type="entry name" value="MAP3K epsilon protein kinase 1"/>
    <property type="match status" value="1"/>
</dbReference>
<organism evidence="24 25">
    <name type="scientific">Daucus carota subsp. sativus</name>
    <name type="common">Carrot</name>
    <dbReference type="NCBI Taxonomy" id="79200"/>
    <lineage>
        <taxon>Eukaryota</taxon>
        <taxon>Viridiplantae</taxon>
        <taxon>Streptophyta</taxon>
        <taxon>Embryophyta</taxon>
        <taxon>Tracheophyta</taxon>
        <taxon>Spermatophyta</taxon>
        <taxon>Magnoliopsida</taxon>
        <taxon>eudicotyledons</taxon>
        <taxon>Gunneridae</taxon>
        <taxon>Pentapetalae</taxon>
        <taxon>asterids</taxon>
        <taxon>campanulids</taxon>
        <taxon>Apiales</taxon>
        <taxon>Apiaceae</taxon>
        <taxon>Apioideae</taxon>
        <taxon>Scandiceae</taxon>
        <taxon>Daucinae</taxon>
        <taxon>Daucus</taxon>
        <taxon>Daucus sect. Daucus</taxon>
    </lineage>
</organism>
<feature type="compositionally biased region" description="Polar residues" evidence="22">
    <location>
        <begin position="460"/>
        <end position="469"/>
    </location>
</feature>
<dbReference type="InterPro" id="IPR008271">
    <property type="entry name" value="Ser/Thr_kinase_AS"/>
</dbReference>
<evidence type="ECO:0000313" key="25">
    <source>
        <dbReference type="Proteomes" id="UP000077755"/>
    </source>
</evidence>
<evidence type="ECO:0000256" key="8">
    <source>
        <dbReference type="ARBA" id="ARBA00022553"/>
    </source>
</evidence>
<feature type="compositionally biased region" description="Polar residues" evidence="22">
    <location>
        <begin position="902"/>
        <end position="914"/>
    </location>
</feature>
<evidence type="ECO:0000256" key="1">
    <source>
        <dbReference type="ARBA" id="ARBA00004236"/>
    </source>
</evidence>
<dbReference type="GO" id="GO:0005730">
    <property type="term" value="C:nucleolus"/>
    <property type="evidence" value="ECO:0007669"/>
    <property type="project" value="UniProtKB-SubCell"/>
</dbReference>
<dbReference type="SMART" id="SM00220">
    <property type="entry name" value="S_TKc"/>
    <property type="match status" value="1"/>
</dbReference>
<keyword evidence="16" id="KW-0206">Cytoskeleton</keyword>
<evidence type="ECO:0000256" key="11">
    <source>
        <dbReference type="ARBA" id="ARBA00022737"/>
    </source>
</evidence>
<keyword evidence="14 21" id="KW-0067">ATP-binding</keyword>
<accession>A0AAF0W9J9</accession>
<keyword evidence="9" id="KW-0132">Cell division</keyword>
<dbReference type="Proteomes" id="UP000077755">
    <property type="component" value="Chromosome 1"/>
</dbReference>
<evidence type="ECO:0000313" key="24">
    <source>
        <dbReference type="EMBL" id="WOG85341.1"/>
    </source>
</evidence>
<dbReference type="PROSITE" id="PS00107">
    <property type="entry name" value="PROTEIN_KINASE_ATP"/>
    <property type="match status" value="1"/>
</dbReference>
<dbReference type="InterPro" id="IPR052441">
    <property type="entry name" value="Armadillo-Ser/Thr_Kinase"/>
</dbReference>
<feature type="domain" description="Protein kinase" evidence="23">
    <location>
        <begin position="20"/>
        <end position="277"/>
    </location>
</feature>
<evidence type="ECO:0000256" key="15">
    <source>
        <dbReference type="ARBA" id="ARBA00023136"/>
    </source>
</evidence>
<feature type="region of interest" description="Disordered" evidence="22">
    <location>
        <begin position="291"/>
        <end position="471"/>
    </location>
</feature>
<evidence type="ECO:0000259" key="23">
    <source>
        <dbReference type="PROSITE" id="PS50011"/>
    </source>
</evidence>
<keyword evidence="11" id="KW-0677">Repeat</keyword>
<dbReference type="SUPFAM" id="SSF48371">
    <property type="entry name" value="ARM repeat"/>
    <property type="match status" value="1"/>
</dbReference>
<evidence type="ECO:0000256" key="10">
    <source>
        <dbReference type="ARBA" id="ARBA00022679"/>
    </source>
</evidence>
<feature type="compositionally biased region" description="Polar residues" evidence="22">
    <location>
        <begin position="291"/>
        <end position="307"/>
    </location>
</feature>
<dbReference type="PANTHER" id="PTHR46618:SF1">
    <property type="entry name" value="ARMADILLO REPEAT-CONTAINING PROTEIN 3"/>
    <property type="match status" value="1"/>
</dbReference>
<dbReference type="PROSITE" id="PS00108">
    <property type="entry name" value="PROTEIN_KINASE_ST"/>
    <property type="match status" value="1"/>
</dbReference>
<evidence type="ECO:0000256" key="22">
    <source>
        <dbReference type="SAM" id="MobiDB-lite"/>
    </source>
</evidence>
<dbReference type="InterPro" id="IPR000719">
    <property type="entry name" value="Prot_kinase_dom"/>
</dbReference>
<keyword evidence="8" id="KW-0597">Phosphoprotein</keyword>
<evidence type="ECO:0000256" key="7">
    <source>
        <dbReference type="ARBA" id="ARBA00022527"/>
    </source>
</evidence>
<keyword evidence="7" id="KW-0723">Serine/threonine-protein kinase</keyword>
<dbReference type="CDD" id="cd06627">
    <property type="entry name" value="STKc_Cdc7_like"/>
    <property type="match status" value="1"/>
</dbReference>
<evidence type="ECO:0000256" key="17">
    <source>
        <dbReference type="ARBA" id="ARBA00023242"/>
    </source>
</evidence>
<dbReference type="SUPFAM" id="SSF56112">
    <property type="entry name" value="Protein kinase-like (PK-like)"/>
    <property type="match status" value="1"/>
</dbReference>
<name>A0AAF0W9J9_DAUCS</name>
<dbReference type="PROSITE" id="PS50011">
    <property type="entry name" value="PROTEIN_KINASE_DOM"/>
    <property type="match status" value="1"/>
</dbReference>
<dbReference type="EMBL" id="CP093343">
    <property type="protein sequence ID" value="WOG85341.1"/>
    <property type="molecule type" value="Genomic_DNA"/>
</dbReference>
<evidence type="ECO:0000256" key="16">
    <source>
        <dbReference type="ARBA" id="ARBA00023212"/>
    </source>
</evidence>
<gene>
    <name evidence="24" type="ORF">DCAR_0104529</name>
</gene>
<keyword evidence="15" id="KW-0472">Membrane</keyword>
<protein>
    <recommendedName>
        <fullName evidence="4">non-specific serine/threonine protein kinase</fullName>
        <ecNumber evidence="4">2.7.11.1</ecNumber>
    </recommendedName>
</protein>
<dbReference type="GO" id="GO:0005886">
    <property type="term" value="C:plasma membrane"/>
    <property type="evidence" value="ECO:0007669"/>
    <property type="project" value="UniProtKB-SubCell"/>
</dbReference>
<feature type="compositionally biased region" description="Polar residues" evidence="22">
    <location>
        <begin position="430"/>
        <end position="448"/>
    </location>
</feature>
<evidence type="ECO:0000256" key="20">
    <source>
        <dbReference type="ARBA" id="ARBA00048679"/>
    </source>
</evidence>
<keyword evidence="5" id="KW-1003">Cell membrane</keyword>
<keyword evidence="6" id="KW-0963">Cytoplasm</keyword>
<dbReference type="EC" id="2.7.11.1" evidence="4"/>
<dbReference type="InterPro" id="IPR011989">
    <property type="entry name" value="ARM-like"/>
</dbReference>
<dbReference type="Gene3D" id="1.10.510.10">
    <property type="entry name" value="Transferase(Phosphotransferase) domain 1"/>
    <property type="match status" value="1"/>
</dbReference>
<dbReference type="Pfam" id="PF00069">
    <property type="entry name" value="Pkinase"/>
    <property type="match status" value="1"/>
</dbReference>
<keyword evidence="18" id="KW-0131">Cell cycle</keyword>
<keyword evidence="12 21" id="KW-0547">Nucleotide-binding</keyword>
<dbReference type="InterPro" id="IPR016024">
    <property type="entry name" value="ARM-type_fold"/>
</dbReference>
<dbReference type="GO" id="GO:0005815">
    <property type="term" value="C:microtubule organizing center"/>
    <property type="evidence" value="ECO:0007669"/>
    <property type="project" value="UniProtKB-SubCell"/>
</dbReference>
<dbReference type="FunFam" id="1.25.10.10:FF:000304">
    <property type="entry name" value="MAP3K epsilon protein kinase 1-like"/>
    <property type="match status" value="1"/>
</dbReference>
<dbReference type="InterPro" id="IPR011009">
    <property type="entry name" value="Kinase-like_dom_sf"/>
</dbReference>
<evidence type="ECO:0000256" key="18">
    <source>
        <dbReference type="ARBA" id="ARBA00023306"/>
    </source>
</evidence>
<proteinExistence type="predicted"/>
<evidence type="ECO:0000256" key="5">
    <source>
        <dbReference type="ARBA" id="ARBA00022475"/>
    </source>
</evidence>
<keyword evidence="25" id="KW-1185">Reference proteome</keyword>
<comment type="subcellular location">
    <subcellularLocation>
        <location evidence="1">Cell membrane</location>
    </subcellularLocation>
    <subcellularLocation>
        <location evidence="2">Cytoplasm</location>
        <location evidence="2">Cytoskeleton</location>
        <location evidence="2">Microtubule organizing center</location>
    </subcellularLocation>
    <subcellularLocation>
        <location evidence="3">Nucleus</location>
        <location evidence="3">Nucleolus</location>
    </subcellularLocation>
</comment>
<dbReference type="GO" id="GO:0004674">
    <property type="term" value="F:protein serine/threonine kinase activity"/>
    <property type="evidence" value="ECO:0007669"/>
    <property type="project" value="UniProtKB-KW"/>
</dbReference>
<feature type="binding site" evidence="21">
    <location>
        <position position="49"/>
    </location>
    <ligand>
        <name>ATP</name>
        <dbReference type="ChEBI" id="CHEBI:30616"/>
    </ligand>
</feature>
<evidence type="ECO:0000256" key="21">
    <source>
        <dbReference type="PROSITE-ProRule" id="PRU10141"/>
    </source>
</evidence>
<evidence type="ECO:0000256" key="3">
    <source>
        <dbReference type="ARBA" id="ARBA00004604"/>
    </source>
</evidence>
<evidence type="ECO:0000256" key="9">
    <source>
        <dbReference type="ARBA" id="ARBA00022618"/>
    </source>
</evidence>
<dbReference type="Gene3D" id="1.25.10.10">
    <property type="entry name" value="Leucine-rich Repeat Variant"/>
    <property type="match status" value="2"/>
</dbReference>
<evidence type="ECO:0000256" key="12">
    <source>
        <dbReference type="ARBA" id="ARBA00022741"/>
    </source>
</evidence>
<evidence type="ECO:0000256" key="6">
    <source>
        <dbReference type="ARBA" id="ARBA00022490"/>
    </source>
</evidence>
<feature type="compositionally biased region" description="Acidic residues" evidence="22">
    <location>
        <begin position="308"/>
        <end position="318"/>
    </location>
</feature>
<feature type="region of interest" description="Disordered" evidence="22">
    <location>
        <begin position="824"/>
        <end position="915"/>
    </location>
</feature>
<sequence>MSRQCTTSAVPKSKTLDNKYMLGDEIGKGAYGRVYKGLDLENGDFVAIKQVSLENIAQEDLNIIMQEIDLLKNLRHKNIVKYLGSSKTKSHLHIILEYVENGSLANIIKPTKFGPFPESLVAVYIAQVLEGLVYLHEQGVIHRDIKGANILLTKEGLVKLADFGVATKLTEADASTTDAHCVVGTPYWMAPEVIEMSGVCAASDIWSVGCTVIELLTCVPPYYELQPMPALFRIVQDERPPIPDSLSPAMTDFLCQCFKKDARQRADARTLLSHPWIQNSRRVLQSSLRHSGTLRNEENGSINTGTTNEDDQRNDEDTSTLKAKDNQTDLLSQEANAEIDNSSEDNNAKHDPAEKSVAGSGDDILSDQVPTLTLQEKLPVKSSSNSEAAMSPELHEPSQSRNQENMPINGELGSPNPRKKNIVTRKAEVRSSQVENGSSTSAPKSQDYNPKKVPKALITSGGNELSKFSDTPGDASLEDLFRPLDKTLEDHAAEASTFASSSKVDQGNALSVDEGRNVLATKLRAAIAKKRMEHESGRTSGGDLLRIMMGVLKEDATNTDGLGFDDQMPADNLFHLQAVEFSKLVSSLRPDEPEDVVVSACQKLNTFFDQRPDQKYVFITQHGLLPLMELLEVPRPGVMFAVLQVLNQIIKDNTDHLENACLVGFVPVVMSFAEPDHPREIRMEAAYFLQQLCHSSSLNMHMFIACRGIPVLVGFLEADYAKYREMVHLAIDGIWKVLKLQRSPRNDFCRIAAKNGILPRLTNTLYSLNEATRLALVSSGGEIALDGITLWPRSNQLDPGNPTFVQNVAQAYGDHPDYLKVKHGVVDDPLSSGTHDSSRASDSRSSDSRSFPLDSDRPQSSTASMDGPITTKLHELSSFNKLAHRTSTDRTPTSTDGESNGHFVTQPQQDNVRLSNEKKTNSLDLIGDFAEVTGHGREHANLESTVKSPPKIADEGTAASTSELASQTISGVLSGSGVLNARPGSASSSGLLSQPPWSADVTWEYVEKVADLLLEFAGSDTAVKSYMCSQSLLTRLFLIFNKIEPAILLKLLKCVNHLSTDPHCLENLQRADAIRYLIPNLEFKEGPLVSQIHHEVLNALFNLCKINKRRQEQAAENGVIPHLMYFIMSASPLKQYALPLLCDMAHASRNAREQLISHGGLDVYLSLLDDELWSVTALDSIAICLAHDNDNKRVEQSLLKKEAVQKLVNFFRGCPEQHFLHILEPFLKIITKSSRINTTLAVNGLTPLLILRLEHQDAITRLNLLKLIKAVYEHHPRPKQMIVENDLPQKLQNLIEERRDGQSSGGQVLVKQMATSLLKALHINTVL</sequence>
<evidence type="ECO:0000256" key="14">
    <source>
        <dbReference type="ARBA" id="ARBA00022840"/>
    </source>
</evidence>
<evidence type="ECO:0000256" key="13">
    <source>
        <dbReference type="ARBA" id="ARBA00022777"/>
    </source>
</evidence>
<evidence type="ECO:0000256" key="19">
    <source>
        <dbReference type="ARBA" id="ARBA00047899"/>
    </source>
</evidence>
<dbReference type="GO" id="GO:0005524">
    <property type="term" value="F:ATP binding"/>
    <property type="evidence" value="ECO:0007669"/>
    <property type="project" value="UniProtKB-UniRule"/>
</dbReference>
<evidence type="ECO:0000256" key="2">
    <source>
        <dbReference type="ARBA" id="ARBA00004267"/>
    </source>
</evidence>
<dbReference type="PANTHER" id="PTHR46618">
    <property type="entry name" value="ARMADILLO REPEAT-CONTAINING PROTEIN 3"/>
    <property type="match status" value="1"/>
</dbReference>
<feature type="compositionally biased region" description="Basic and acidic residues" evidence="22">
    <location>
        <begin position="836"/>
        <end position="847"/>
    </location>
</feature>
<dbReference type="InterPro" id="IPR017441">
    <property type="entry name" value="Protein_kinase_ATP_BS"/>
</dbReference>
<keyword evidence="13" id="KW-0418">Kinase</keyword>
<reference evidence="24" key="2">
    <citation type="submission" date="2022-03" db="EMBL/GenBank/DDBJ databases">
        <title>Draft title - Genomic analysis of global carrot germplasm unveils the trajectory of domestication and the origin of high carotenoid orange carrot.</title>
        <authorList>
            <person name="Iorizzo M."/>
            <person name="Ellison S."/>
            <person name="Senalik D."/>
            <person name="Macko-Podgorni A."/>
            <person name="Grzebelus D."/>
            <person name="Bostan H."/>
            <person name="Rolling W."/>
            <person name="Curaba J."/>
            <person name="Simon P."/>
        </authorList>
    </citation>
    <scope>NUCLEOTIDE SEQUENCE</scope>
    <source>
        <tissue evidence="24">Leaf</tissue>
    </source>
</reference>
<keyword evidence="10" id="KW-0808">Transferase</keyword>
<comment type="catalytic activity">
    <reaction evidence="20">
        <text>L-seryl-[protein] + ATP = O-phospho-L-seryl-[protein] + ADP + H(+)</text>
        <dbReference type="Rhea" id="RHEA:17989"/>
        <dbReference type="Rhea" id="RHEA-COMP:9863"/>
        <dbReference type="Rhea" id="RHEA-COMP:11604"/>
        <dbReference type="ChEBI" id="CHEBI:15378"/>
        <dbReference type="ChEBI" id="CHEBI:29999"/>
        <dbReference type="ChEBI" id="CHEBI:30616"/>
        <dbReference type="ChEBI" id="CHEBI:83421"/>
        <dbReference type="ChEBI" id="CHEBI:456216"/>
        <dbReference type="EC" id="2.7.11.1"/>
    </reaction>
</comment>
<reference evidence="24" key="1">
    <citation type="journal article" date="2016" name="Nat. Genet.">
        <title>A high-quality carrot genome assembly provides new insights into carotenoid accumulation and asterid genome evolution.</title>
        <authorList>
            <person name="Iorizzo M."/>
            <person name="Ellison S."/>
            <person name="Senalik D."/>
            <person name="Zeng P."/>
            <person name="Satapoomin P."/>
            <person name="Huang J."/>
            <person name="Bowman M."/>
            <person name="Iovene M."/>
            <person name="Sanseverino W."/>
            <person name="Cavagnaro P."/>
            <person name="Yildiz M."/>
            <person name="Macko-Podgorni A."/>
            <person name="Moranska E."/>
            <person name="Grzebelus E."/>
            <person name="Grzebelus D."/>
            <person name="Ashrafi H."/>
            <person name="Zheng Z."/>
            <person name="Cheng S."/>
            <person name="Spooner D."/>
            <person name="Van Deynze A."/>
            <person name="Simon P."/>
        </authorList>
    </citation>
    <scope>NUCLEOTIDE SEQUENCE</scope>
    <source>
        <tissue evidence="24">Leaf</tissue>
    </source>
</reference>
<dbReference type="GO" id="GO:0051301">
    <property type="term" value="P:cell division"/>
    <property type="evidence" value="ECO:0007669"/>
    <property type="project" value="UniProtKB-KW"/>
</dbReference>
<keyword evidence="17" id="KW-0539">Nucleus</keyword>
<evidence type="ECO:0000256" key="4">
    <source>
        <dbReference type="ARBA" id="ARBA00012513"/>
    </source>
</evidence>
<comment type="catalytic activity">
    <reaction evidence="19">
        <text>L-threonyl-[protein] + ATP = O-phospho-L-threonyl-[protein] + ADP + H(+)</text>
        <dbReference type="Rhea" id="RHEA:46608"/>
        <dbReference type="Rhea" id="RHEA-COMP:11060"/>
        <dbReference type="Rhea" id="RHEA-COMP:11605"/>
        <dbReference type="ChEBI" id="CHEBI:15378"/>
        <dbReference type="ChEBI" id="CHEBI:30013"/>
        <dbReference type="ChEBI" id="CHEBI:30616"/>
        <dbReference type="ChEBI" id="CHEBI:61977"/>
        <dbReference type="ChEBI" id="CHEBI:456216"/>
        <dbReference type="EC" id="2.7.11.1"/>
    </reaction>
</comment>